<dbReference type="PROSITE" id="PS00455">
    <property type="entry name" value="AMP_BINDING"/>
    <property type="match status" value="1"/>
</dbReference>
<dbReference type="GO" id="GO:0005737">
    <property type="term" value="C:cytoplasm"/>
    <property type="evidence" value="ECO:0007669"/>
    <property type="project" value="TreeGrafter"/>
</dbReference>
<proteinExistence type="inferred from homology"/>
<keyword evidence="3" id="KW-0436">Ligase</keyword>
<dbReference type="EMBL" id="LT882677">
    <property type="protein sequence ID" value="SMY20809.1"/>
    <property type="molecule type" value="Genomic_DNA"/>
</dbReference>
<dbReference type="Gene3D" id="3.40.50.12780">
    <property type="entry name" value="N-terminal domain of ligase-like"/>
    <property type="match status" value="1"/>
</dbReference>
<sequence length="1674" mass="185153">MANVQARTVFYEELRSLLPELLEDTRVDRQSFATCGGTSLAALQLQTACRRRGVELDFTHLLSEASLSEVINRAKVSTSDPVTPDKMRHGDVACTASAPRSTMVSAAPRDEKGPTSQQSEDALSPPNGFVPKTAGRPRLRLVSYERTLLARTHDLDAEQDAAEFNDLQLRLIQGTIRRPGSGLIHHVMTARSEELESVQSAWEAVLKNEPTFNTAYRNPRGGRPLCLAVCWRRFETDDADTHQQALSDWRTALPSWPRWRDIDVDDVDLDIRFTVIELKDQAESMRNGAVVIWTIHHALIDGWSAHLLLQRVQGVRCGKAVCGPVHAWSTAMADLESYRQRHRSAGENFWSMCSEELNLSRGSILLPLPPASAFTEGSSYQHTEQLYTTLSDPLQSRIRLTSQRYGATPLAIFYAAWAITISVYSDSDAINFGTVVSARGLPIQGALDVVGPMFDTLPFHMVIPWTSTIETFVRQIHRRLRLLNEFSWTTSEHGFCRSFECLFSEQIDVHSLQEDNDIDSLFDVRTTDQTTDIPLHVIVGPNGQLQMQYFVERYRATDMKRLWDHYQRVLVELVSDKHSSVMLVANSSESTGSIAHLRTLGNCESPRTTWSSYGAGDDLVTLFEQTADRHFDAIALVKGKRQVSYSELDAWSSNVARRLGQMGVQSGEIITADADTSINWIVAIYAILRAGGVYCPIAPSLPPEARNTLFSDSGARVHLRTTSSRDATNGQHPPGAFVLSIEDMMPGFGTLGKQDVARRDRARTHDSAYVCFTSGSTGRPKGVVCTHGALMAFQREEEVRLYANPGVHIAQTMSPAFDGSIHEVFSALSYGATLVLPASGDRLGHLKLVDVAILTPSVASQLQPADFPRLQKLYLVGEPVPQRVCDAWAAEKQVINMPTEATCGATIARLDVGKPVTIGKPNPSTRVYILDHRLRLAPMGMIGEVWLAGVQVARGYLNQKELSSERFLDDSVCVSLGEQMYRTGDRGYWDENGDLVYCGRRDRQIKLRGFRLDLDDLEARILVCCLGNATVAITLCDDVEELVCMVQTTAMSAHQVRQRLQHCLPPYAVPRHIVVVERLPTTAAGKVDYKAIARTRTADREEALAETLDLQTSSTDQRLARLWRKMIGDRGRLSVTVTPRSRILDLGGDSALQLRILSAINEEFGVQLSWRALAELDLSQMAREIDNKSGELQPSPRLDKSQLSSAEEYHWQRYQIDPTSATFNLGFACDFDLVSVDRDRLVSAWNAVLQHHEMFRCRYVPDANGNPRRILGSRPQQVADILDEPLEAERLMNTPFDLERDSPIRVVISRKGMVVVCHHISCDYTTFTLLIGDVMRAYDAMGTLQDSVSNASITSYLSATSWHPNVSASMVAFWNDALRGVPQIQPPLAGAATGLQNRTSYQGSATMLQATKSTSDRVEEVMKAYGVSGQQLALAAATVALAVLDENCDSFDVVIGVPFANRRSPEDGRVAAGVFLEPVPLRLAFPSGHHVSSVDSQSPLLGKVQSALWGAVTNAMPWEQLLRNLGICSTNLGHDHALFDCVVSFHDWRTGAESVYGKMAGIGMSPQFLWSSNGSKFKLMIELIVVDDGLLVRLEYDEACYPSPTPSHIQRLFLHALDVIATSPSASFEQLRHEGLRAWTPETLGTSGATLPCPNILSLCRGRADSDSSCLEGS</sequence>
<dbReference type="Proteomes" id="UP000215453">
    <property type="component" value="Chromosome 2"/>
</dbReference>
<dbReference type="InterPro" id="IPR023213">
    <property type="entry name" value="CAT-like_dom_sf"/>
</dbReference>
<evidence type="ECO:0000256" key="4">
    <source>
        <dbReference type="ARBA" id="ARBA00029454"/>
    </source>
</evidence>
<dbReference type="InterPro" id="IPR042099">
    <property type="entry name" value="ANL_N_sf"/>
</dbReference>
<dbReference type="InterPro" id="IPR045851">
    <property type="entry name" value="AMP-bd_C_sf"/>
</dbReference>
<dbReference type="InterPro" id="IPR001242">
    <property type="entry name" value="Condensation_dom"/>
</dbReference>
<dbReference type="PANTHER" id="PTHR45527:SF11">
    <property type="entry name" value="NONRIBOSOMAL PEPTIDE SYNTHETASE 5"/>
    <property type="match status" value="1"/>
</dbReference>
<reference evidence="7 8" key="1">
    <citation type="submission" date="2016-10" db="EMBL/GenBank/DDBJ databases">
        <authorList>
            <person name="Varghese N."/>
        </authorList>
    </citation>
    <scope>NUCLEOTIDE SEQUENCE [LARGE SCALE GENOMIC DNA]</scope>
</reference>
<dbReference type="SUPFAM" id="SSF47336">
    <property type="entry name" value="ACP-like"/>
    <property type="match status" value="2"/>
</dbReference>
<dbReference type="SUPFAM" id="SSF56801">
    <property type="entry name" value="Acetyl-CoA synthetase-like"/>
    <property type="match status" value="1"/>
</dbReference>
<accession>A0A1Y6LB24</accession>
<gene>
    <name evidence="7" type="ORF">ZT1A5_G2244</name>
</gene>
<dbReference type="InterPro" id="IPR036736">
    <property type="entry name" value="ACP-like_sf"/>
</dbReference>
<evidence type="ECO:0000259" key="6">
    <source>
        <dbReference type="PROSITE" id="PS50075"/>
    </source>
</evidence>
<keyword evidence="2" id="KW-0597">Phosphoprotein</keyword>
<evidence type="ECO:0000313" key="7">
    <source>
        <dbReference type="EMBL" id="SMY20809.1"/>
    </source>
</evidence>
<protein>
    <recommendedName>
        <fullName evidence="6">Carrier domain-containing protein</fullName>
    </recommendedName>
</protein>
<dbReference type="PROSITE" id="PS50075">
    <property type="entry name" value="CARRIER"/>
    <property type="match status" value="1"/>
</dbReference>
<dbReference type="Gene3D" id="1.10.1200.10">
    <property type="entry name" value="ACP-like"/>
    <property type="match status" value="1"/>
</dbReference>
<evidence type="ECO:0000313" key="8">
    <source>
        <dbReference type="Proteomes" id="UP000215453"/>
    </source>
</evidence>
<evidence type="ECO:0000256" key="2">
    <source>
        <dbReference type="ARBA" id="ARBA00022553"/>
    </source>
</evidence>
<name>A0A1Y6LB24_ZYMTR</name>
<dbReference type="InterPro" id="IPR009081">
    <property type="entry name" value="PP-bd_ACP"/>
</dbReference>
<evidence type="ECO:0000256" key="5">
    <source>
        <dbReference type="SAM" id="MobiDB-lite"/>
    </source>
</evidence>
<dbReference type="GO" id="GO:0043041">
    <property type="term" value="P:amino acid activation for nonribosomal peptide biosynthetic process"/>
    <property type="evidence" value="ECO:0007669"/>
    <property type="project" value="TreeGrafter"/>
</dbReference>
<dbReference type="GO" id="GO:0031177">
    <property type="term" value="F:phosphopantetheine binding"/>
    <property type="evidence" value="ECO:0007669"/>
    <property type="project" value="TreeGrafter"/>
</dbReference>
<dbReference type="InterPro" id="IPR000873">
    <property type="entry name" value="AMP-dep_synth/lig_dom"/>
</dbReference>
<dbReference type="InterPro" id="IPR020845">
    <property type="entry name" value="AMP-binding_CS"/>
</dbReference>
<dbReference type="GO" id="GO:0016874">
    <property type="term" value="F:ligase activity"/>
    <property type="evidence" value="ECO:0007669"/>
    <property type="project" value="UniProtKB-KW"/>
</dbReference>
<dbReference type="Gene3D" id="3.30.559.30">
    <property type="entry name" value="Nonribosomal peptide synthetase, condensation domain"/>
    <property type="match status" value="2"/>
</dbReference>
<dbReference type="Gene3D" id="3.30.300.30">
    <property type="match status" value="1"/>
</dbReference>
<comment type="similarity">
    <text evidence="4">Belongs to the NRP synthetase family.</text>
</comment>
<dbReference type="Pfam" id="PF00668">
    <property type="entry name" value="Condensation"/>
    <property type="match status" value="2"/>
</dbReference>
<feature type="region of interest" description="Disordered" evidence="5">
    <location>
        <begin position="97"/>
        <end position="134"/>
    </location>
</feature>
<dbReference type="SUPFAM" id="SSF52777">
    <property type="entry name" value="CoA-dependent acyltransferases"/>
    <property type="match status" value="4"/>
</dbReference>
<feature type="domain" description="Carrier" evidence="6">
    <location>
        <begin position="1113"/>
        <end position="1193"/>
    </location>
</feature>
<evidence type="ECO:0000256" key="1">
    <source>
        <dbReference type="ARBA" id="ARBA00022450"/>
    </source>
</evidence>
<dbReference type="PANTHER" id="PTHR45527">
    <property type="entry name" value="NONRIBOSOMAL PEPTIDE SYNTHETASE"/>
    <property type="match status" value="1"/>
</dbReference>
<dbReference type="Pfam" id="PF00550">
    <property type="entry name" value="PP-binding"/>
    <property type="match status" value="1"/>
</dbReference>
<keyword evidence="1" id="KW-0596">Phosphopantetheine</keyword>
<organism evidence="7 8">
    <name type="scientific">Zymoseptoria tritici ST99CH_1A5</name>
    <dbReference type="NCBI Taxonomy" id="1276529"/>
    <lineage>
        <taxon>Eukaryota</taxon>
        <taxon>Fungi</taxon>
        <taxon>Dikarya</taxon>
        <taxon>Ascomycota</taxon>
        <taxon>Pezizomycotina</taxon>
        <taxon>Dothideomycetes</taxon>
        <taxon>Dothideomycetidae</taxon>
        <taxon>Mycosphaerellales</taxon>
        <taxon>Mycosphaerellaceae</taxon>
        <taxon>Zymoseptoria</taxon>
    </lineage>
</organism>
<evidence type="ECO:0000256" key="3">
    <source>
        <dbReference type="ARBA" id="ARBA00022598"/>
    </source>
</evidence>
<dbReference type="Gene3D" id="3.30.559.10">
    <property type="entry name" value="Chloramphenicol acetyltransferase-like domain"/>
    <property type="match status" value="2"/>
</dbReference>
<dbReference type="Pfam" id="PF00501">
    <property type="entry name" value="AMP-binding"/>
    <property type="match status" value="1"/>
</dbReference>
<dbReference type="GO" id="GO:0044550">
    <property type="term" value="P:secondary metabolite biosynthetic process"/>
    <property type="evidence" value="ECO:0007669"/>
    <property type="project" value="TreeGrafter"/>
</dbReference>